<reference evidence="5 6" key="1">
    <citation type="journal article" date="2019" name="PLoS ONE">
        <title>Genomic analyses reveal an absence of contemporary introgressive admixture between fin whales and blue whales, despite known hybrids.</title>
        <authorList>
            <person name="Westbury M.V."/>
            <person name="Petersen B."/>
            <person name="Lorenzen E.D."/>
        </authorList>
    </citation>
    <scope>NUCLEOTIDE SEQUENCE [LARGE SCALE GENOMIC DNA]</scope>
    <source>
        <strain evidence="5">FinWhale-01</strain>
    </source>
</reference>
<evidence type="ECO:0000256" key="1">
    <source>
        <dbReference type="ARBA" id="ARBA00023161"/>
    </source>
</evidence>
<dbReference type="EMBL" id="SGJD01002019">
    <property type="protein sequence ID" value="KAB0397198.1"/>
    <property type="molecule type" value="Genomic_DNA"/>
</dbReference>
<feature type="compositionally biased region" description="Basic and acidic residues" evidence="2">
    <location>
        <begin position="349"/>
        <end position="360"/>
    </location>
</feature>
<protein>
    <recommendedName>
        <fullName evidence="7">Telomerase activating protein Est1-like N-terminal domain-containing protein</fullName>
    </recommendedName>
</protein>
<dbReference type="Pfam" id="PF10374">
    <property type="entry name" value="EST1"/>
    <property type="match status" value="1"/>
</dbReference>
<dbReference type="PANTHER" id="PTHR15696">
    <property type="entry name" value="SMG-7 SUPPRESSOR WITH MORPHOLOGICAL EFFECT ON GENITALIA PROTEIN 7"/>
    <property type="match status" value="1"/>
</dbReference>
<feature type="compositionally biased region" description="Basic and acidic residues" evidence="2">
    <location>
        <begin position="30"/>
        <end position="50"/>
    </location>
</feature>
<evidence type="ECO:0008006" key="7">
    <source>
        <dbReference type="Google" id="ProtNLM"/>
    </source>
</evidence>
<feature type="compositionally biased region" description="Basic and acidic residues" evidence="2">
    <location>
        <begin position="147"/>
        <end position="194"/>
    </location>
</feature>
<dbReference type="GO" id="GO:0042162">
    <property type="term" value="F:telomeric DNA binding"/>
    <property type="evidence" value="ECO:0007669"/>
    <property type="project" value="TreeGrafter"/>
</dbReference>
<dbReference type="InterPro" id="IPR045153">
    <property type="entry name" value="Est1/Ebs1-like"/>
</dbReference>
<feature type="compositionally biased region" description="Polar residues" evidence="2">
    <location>
        <begin position="778"/>
        <end position="791"/>
    </location>
</feature>
<feature type="domain" description="Telomerase activating protein Est1-like N-terminal" evidence="4">
    <location>
        <begin position="506"/>
        <end position="610"/>
    </location>
</feature>
<dbReference type="OrthoDB" id="2017974at2759"/>
<feature type="domain" description="DNA/RNA-binding" evidence="3">
    <location>
        <begin position="662"/>
        <end position="716"/>
    </location>
</feature>
<dbReference type="GO" id="GO:0005697">
    <property type="term" value="C:telomerase holoenzyme complex"/>
    <property type="evidence" value="ECO:0007669"/>
    <property type="project" value="TreeGrafter"/>
</dbReference>
<dbReference type="Gene3D" id="1.25.40.10">
    <property type="entry name" value="Tetratricopeptide repeat domain"/>
    <property type="match status" value="1"/>
</dbReference>
<feature type="compositionally biased region" description="Basic and acidic residues" evidence="2">
    <location>
        <begin position="329"/>
        <end position="341"/>
    </location>
</feature>
<evidence type="ECO:0000313" key="6">
    <source>
        <dbReference type="Proteomes" id="UP000437017"/>
    </source>
</evidence>
<dbReference type="InterPro" id="IPR011990">
    <property type="entry name" value="TPR-like_helical_dom_sf"/>
</dbReference>
<organism evidence="5 6">
    <name type="scientific">Balaenoptera physalus</name>
    <name type="common">Fin whale</name>
    <name type="synonym">Balaena physalus</name>
    <dbReference type="NCBI Taxonomy" id="9770"/>
    <lineage>
        <taxon>Eukaryota</taxon>
        <taxon>Metazoa</taxon>
        <taxon>Chordata</taxon>
        <taxon>Craniata</taxon>
        <taxon>Vertebrata</taxon>
        <taxon>Euteleostomi</taxon>
        <taxon>Mammalia</taxon>
        <taxon>Eutheria</taxon>
        <taxon>Laurasiatheria</taxon>
        <taxon>Artiodactyla</taxon>
        <taxon>Whippomorpha</taxon>
        <taxon>Cetacea</taxon>
        <taxon>Mysticeti</taxon>
        <taxon>Balaenopteridae</taxon>
        <taxon>Balaenoptera</taxon>
    </lineage>
</organism>
<evidence type="ECO:0000259" key="3">
    <source>
        <dbReference type="Pfam" id="PF10373"/>
    </source>
</evidence>
<comment type="caution">
    <text evidence="5">The sequence shown here is derived from an EMBL/GenBank/DDBJ whole genome shotgun (WGS) entry which is preliminary data.</text>
</comment>
<dbReference type="Proteomes" id="UP000437017">
    <property type="component" value="Unassembled WGS sequence"/>
</dbReference>
<feature type="compositionally biased region" description="Polar residues" evidence="2">
    <location>
        <begin position="218"/>
        <end position="239"/>
    </location>
</feature>
<feature type="compositionally biased region" description="Basic and acidic residues" evidence="2">
    <location>
        <begin position="1"/>
        <end position="17"/>
    </location>
</feature>
<evidence type="ECO:0000313" key="5">
    <source>
        <dbReference type="EMBL" id="KAB0397198.1"/>
    </source>
</evidence>
<feature type="region of interest" description="Disordered" evidence="2">
    <location>
        <begin position="751"/>
        <end position="791"/>
    </location>
</feature>
<feature type="region of interest" description="Disordered" evidence="2">
    <location>
        <begin position="1"/>
        <end position="92"/>
    </location>
</feature>
<dbReference type="SUPFAM" id="SSF48452">
    <property type="entry name" value="TPR-like"/>
    <property type="match status" value="2"/>
</dbReference>
<evidence type="ECO:0000259" key="4">
    <source>
        <dbReference type="Pfam" id="PF10374"/>
    </source>
</evidence>
<feature type="compositionally biased region" description="Basic and acidic residues" evidence="2">
    <location>
        <begin position="298"/>
        <end position="309"/>
    </location>
</feature>
<dbReference type="AlphaFoldDB" id="A0A643CB59"/>
<accession>A0A643CB59</accession>
<dbReference type="GO" id="GO:0070034">
    <property type="term" value="F:telomerase RNA binding"/>
    <property type="evidence" value="ECO:0007669"/>
    <property type="project" value="TreeGrafter"/>
</dbReference>
<keyword evidence="6" id="KW-1185">Reference proteome</keyword>
<sequence length="791" mass="90007">MKEPRQRKDNRRPDLEIYKPGLSRLRNRPKIKEPSGSHEFKDEIVNDRDSSAVGSGTQLIKDVCKDNPQQNGPVDPENTRAQESFPRTVGQEDRSLRIIKRTKKPDMQIYQPGRRLQTVTKESTSRVDEEEILNQVEQLRVEEDACRGNVKEEVVNKPDKEEAEKSLSGDRIRAAKGEKGKRVEKGEGVKKVNDDPAQGKPGSAKRYSRSDKRRNRYRTCSTSSAGSNNSAEGTGLTDNGSRRRRQDRTKERPRLKKQVSMSSTDSLDEDRIDESDGPRRSSERKKHLERSWSGCGEGEQKSNGKENRGTLHVTFDAETMNKDSPMVRSAREDSDRLKSDKGSSSGGKGSEKQESKNLRQELRSRGRGILILPAHTTLSVNSAGSPESTPLGPRLLFGSGSYPTPSGQYVCSPLPASTMSPEEMEQHMRSMQQQELHRLLRVADNQELQLSNLLSRDRISPEGLEKMAQLRMETRKLHVFYSRAELLQLYERCILLDIEFSDNQNVDQILWKNAFYQVIEKFRQLLKDPNVENPEQIRNRLLELLDEGSDFFDSLLQKLQVTYKFKLEDYMDGLAIRSKPLRKTVKYALISAQRCMICQGDIARYREQANDTANYGKARRYCCLLFVIPLPCVALIQALLRAVGHLSCLLYICPTGDPIGLVLYHSKRRKLDAVYYYMRSLAASNPILTAKESLMSLFEETKRKVRQSELICLYVVQAEQMEKKQHEELELSPGQWRKGKKSTFRHVGDDTTRLEIWIHPSHPRSSQGTESGKDSEQENGLGSLSPSDVSS</sequence>
<feature type="region of interest" description="Disordered" evidence="2">
    <location>
        <begin position="147"/>
        <end position="360"/>
    </location>
</feature>
<gene>
    <name evidence="5" type="ORF">E2I00_015386</name>
</gene>
<keyword evidence="1" id="KW-0866">Nonsense-mediated mRNA decay</keyword>
<dbReference type="PANTHER" id="PTHR15696:SF0">
    <property type="entry name" value="TELOMERASE-BINDING PROTEIN EST1A"/>
    <property type="match status" value="1"/>
</dbReference>
<dbReference type="InterPro" id="IPR018834">
    <property type="entry name" value="DNA/RNA-bd_Est1-type"/>
</dbReference>
<name>A0A643CB59_BALPH</name>
<dbReference type="InterPro" id="IPR019458">
    <property type="entry name" value="Est1-like_N"/>
</dbReference>
<feature type="compositionally biased region" description="Basic residues" evidence="2">
    <location>
        <begin position="242"/>
        <end position="257"/>
    </location>
</feature>
<dbReference type="GO" id="GO:0000184">
    <property type="term" value="P:nuclear-transcribed mRNA catabolic process, nonsense-mediated decay"/>
    <property type="evidence" value="ECO:0007669"/>
    <property type="project" value="UniProtKB-KW"/>
</dbReference>
<evidence type="ECO:0000256" key="2">
    <source>
        <dbReference type="SAM" id="MobiDB-lite"/>
    </source>
</evidence>
<dbReference type="Pfam" id="PF10373">
    <property type="entry name" value="EST1_DNA_bind"/>
    <property type="match status" value="1"/>
</dbReference>
<proteinExistence type="predicted"/>